<keyword evidence="12" id="KW-1015">Disulfide bond</keyword>
<evidence type="ECO:0000256" key="2">
    <source>
        <dbReference type="ARBA" id="ARBA00004245"/>
    </source>
</evidence>
<evidence type="ECO:0000256" key="13">
    <source>
        <dbReference type="ARBA" id="ARBA00023180"/>
    </source>
</evidence>
<protein>
    <recommendedName>
        <fullName evidence="5">Beta-sarcoglycan</fullName>
    </recommendedName>
</protein>
<dbReference type="GO" id="GO:0005856">
    <property type="term" value="C:cytoskeleton"/>
    <property type="evidence" value="ECO:0007669"/>
    <property type="project" value="UniProtKB-SubCell"/>
</dbReference>
<evidence type="ECO:0000313" key="17">
    <source>
        <dbReference type="EMBL" id="KAK9737360.1"/>
    </source>
</evidence>
<evidence type="ECO:0000256" key="14">
    <source>
        <dbReference type="ARBA" id="ARBA00023212"/>
    </source>
</evidence>
<comment type="subcellular location">
    <subcellularLocation>
        <location evidence="3">Cell membrane</location>
        <location evidence="3">Sarcolemma</location>
        <topology evidence="3">Single-pass type II membrane protein</topology>
    </subcellularLocation>
    <subcellularLocation>
        <location evidence="2">Cytoplasm</location>
        <location evidence="2">Cytoskeleton</location>
    </subcellularLocation>
</comment>
<evidence type="ECO:0000256" key="12">
    <source>
        <dbReference type="ARBA" id="ARBA00023157"/>
    </source>
</evidence>
<dbReference type="PANTHER" id="PTHR21142">
    <property type="entry name" value="SARCOGLYCANS"/>
    <property type="match status" value="1"/>
</dbReference>
<dbReference type="GO" id="GO:0042383">
    <property type="term" value="C:sarcolemma"/>
    <property type="evidence" value="ECO:0007669"/>
    <property type="project" value="UniProtKB-SubCell"/>
</dbReference>
<gene>
    <name evidence="17" type="ORF">QE152_g10797</name>
</gene>
<dbReference type="GO" id="GO:0007517">
    <property type="term" value="P:muscle organ development"/>
    <property type="evidence" value="ECO:0007669"/>
    <property type="project" value="InterPro"/>
</dbReference>
<evidence type="ECO:0000256" key="9">
    <source>
        <dbReference type="ARBA" id="ARBA00022968"/>
    </source>
</evidence>
<evidence type="ECO:0000256" key="7">
    <source>
        <dbReference type="ARBA" id="ARBA00022490"/>
    </source>
</evidence>
<keyword evidence="8 16" id="KW-0812">Transmembrane</keyword>
<evidence type="ECO:0000256" key="6">
    <source>
        <dbReference type="ARBA" id="ARBA00022475"/>
    </source>
</evidence>
<dbReference type="EMBL" id="JASPKY010000101">
    <property type="protein sequence ID" value="KAK9737360.1"/>
    <property type="molecule type" value="Genomic_DNA"/>
</dbReference>
<evidence type="ECO:0000256" key="5">
    <source>
        <dbReference type="ARBA" id="ARBA00015329"/>
    </source>
</evidence>
<evidence type="ECO:0000256" key="10">
    <source>
        <dbReference type="ARBA" id="ARBA00022989"/>
    </source>
</evidence>
<dbReference type="InterPro" id="IPR006875">
    <property type="entry name" value="Sarcoglycan"/>
</dbReference>
<name>A0AAW1LU31_POPJA</name>
<reference evidence="17 18" key="1">
    <citation type="journal article" date="2024" name="BMC Genomics">
        <title>De novo assembly and annotation of Popillia japonica's genome with initial clues to its potential as an invasive pest.</title>
        <authorList>
            <person name="Cucini C."/>
            <person name="Boschi S."/>
            <person name="Funari R."/>
            <person name="Cardaioli E."/>
            <person name="Iannotti N."/>
            <person name="Marturano G."/>
            <person name="Paoli F."/>
            <person name="Bruttini M."/>
            <person name="Carapelli A."/>
            <person name="Frati F."/>
            <person name="Nardi F."/>
        </authorList>
    </citation>
    <scope>NUCLEOTIDE SEQUENCE [LARGE SCALE GENOMIC DNA]</scope>
    <source>
        <strain evidence="17">DMR45628</strain>
    </source>
</reference>
<dbReference type="GO" id="GO:0016012">
    <property type="term" value="C:sarcoglycan complex"/>
    <property type="evidence" value="ECO:0007669"/>
    <property type="project" value="InterPro"/>
</dbReference>
<comment type="function">
    <text evidence="1">Component of the sarcoglycan complex, a subcomplex of the dystrophin-glycoprotein complex which forms a link between the F-actin cytoskeleton and the extracellular matrix.</text>
</comment>
<dbReference type="InterPro" id="IPR027659">
    <property type="entry name" value="Sgcb"/>
</dbReference>
<dbReference type="PANTHER" id="PTHR21142:SF2">
    <property type="entry name" value="BETA-SARCOGLYCAN"/>
    <property type="match status" value="1"/>
</dbReference>
<evidence type="ECO:0000256" key="15">
    <source>
        <dbReference type="ARBA" id="ARBA00026041"/>
    </source>
</evidence>
<comment type="caution">
    <text evidence="17">The sequence shown here is derived from an EMBL/GenBank/DDBJ whole genome shotgun (WGS) entry which is preliminary data.</text>
</comment>
<evidence type="ECO:0000256" key="3">
    <source>
        <dbReference type="ARBA" id="ARBA00004274"/>
    </source>
</evidence>
<keyword evidence="13" id="KW-0325">Glycoprotein</keyword>
<evidence type="ECO:0000256" key="11">
    <source>
        <dbReference type="ARBA" id="ARBA00023136"/>
    </source>
</evidence>
<comment type="subunit">
    <text evidence="15">Cross-link to form 2 major subcomplexes: one consisting of SGCB, SGCD and SGCG and the other consisting of SGCB and SGCD. The association between SGCB and SGCG is particularly strong while SGCA is loosely associated with the other sarcoglycans.</text>
</comment>
<feature type="transmembrane region" description="Helical" evidence="16">
    <location>
        <begin position="81"/>
        <end position="108"/>
    </location>
</feature>
<organism evidence="17 18">
    <name type="scientific">Popillia japonica</name>
    <name type="common">Japanese beetle</name>
    <dbReference type="NCBI Taxonomy" id="7064"/>
    <lineage>
        <taxon>Eukaryota</taxon>
        <taxon>Metazoa</taxon>
        <taxon>Ecdysozoa</taxon>
        <taxon>Arthropoda</taxon>
        <taxon>Hexapoda</taxon>
        <taxon>Insecta</taxon>
        <taxon>Pterygota</taxon>
        <taxon>Neoptera</taxon>
        <taxon>Endopterygota</taxon>
        <taxon>Coleoptera</taxon>
        <taxon>Polyphaga</taxon>
        <taxon>Scarabaeiformia</taxon>
        <taxon>Scarabaeidae</taxon>
        <taxon>Rutelinae</taxon>
        <taxon>Popillia</taxon>
    </lineage>
</organism>
<proteinExistence type="inferred from homology"/>
<evidence type="ECO:0000313" key="18">
    <source>
        <dbReference type="Proteomes" id="UP001458880"/>
    </source>
</evidence>
<evidence type="ECO:0000256" key="16">
    <source>
        <dbReference type="SAM" id="Phobius"/>
    </source>
</evidence>
<keyword evidence="9" id="KW-0735">Signal-anchor</keyword>
<sequence length="344" mass="38367">MSTDLRNVSPSSEHLSDGMDTLSMRDKALLKRSVSKHHNNNLKAGYVPVHEQYLHKTGIRGRKTFAEQYLHKTGIRGRKTFAFWALMSLLFMLAVGNLILTSTILGVLRLGQGMENLELISEDSTIKFYGDTDLGYITKPDGKLEGFLEVPIEIFGKNGSILINIANRSSRNSRANNMLKMTNNGTTFQNVNTFDVKNANGKILFRITEPSWHILTQMQNIQTEMVQTNKIVSPVGEKLTIEAKNITLKGTEGTTIEGKAIVWSADQNIYLNSINGSILLSSKKGVSLDFMKIPIATQKHGEIVGQYKVCICMPQGKLFRIPVSKNKAESNYCHHINALHDPCI</sequence>
<dbReference type="Pfam" id="PF04790">
    <property type="entry name" value="Sarcoglycan_1"/>
    <property type="match status" value="1"/>
</dbReference>
<comment type="similarity">
    <text evidence="4">Belongs to the sarcoglycan beta/delta/gamma/zeta family.</text>
</comment>
<evidence type="ECO:0000256" key="4">
    <source>
        <dbReference type="ARBA" id="ARBA00007574"/>
    </source>
</evidence>
<keyword evidence="7" id="KW-0963">Cytoplasm</keyword>
<keyword evidence="10 16" id="KW-1133">Transmembrane helix</keyword>
<accession>A0AAW1LU31</accession>
<keyword evidence="18" id="KW-1185">Reference proteome</keyword>
<keyword evidence="11 16" id="KW-0472">Membrane</keyword>
<evidence type="ECO:0000256" key="1">
    <source>
        <dbReference type="ARBA" id="ARBA00002860"/>
    </source>
</evidence>
<evidence type="ECO:0000256" key="8">
    <source>
        <dbReference type="ARBA" id="ARBA00022692"/>
    </source>
</evidence>
<keyword evidence="14" id="KW-0206">Cytoskeleton</keyword>
<dbReference type="AlphaFoldDB" id="A0AAW1LU31"/>
<dbReference type="Proteomes" id="UP001458880">
    <property type="component" value="Unassembled WGS sequence"/>
</dbReference>
<keyword evidence="6" id="KW-1003">Cell membrane</keyword>